<protein>
    <submittedName>
        <fullName evidence="6">Phosphodiesterase</fullName>
    </submittedName>
</protein>
<keyword evidence="2" id="KW-0378">Hydrolase</keyword>
<evidence type="ECO:0000256" key="2">
    <source>
        <dbReference type="ARBA" id="ARBA00022801"/>
    </source>
</evidence>
<dbReference type="Proteomes" id="UP000662747">
    <property type="component" value="Chromosome"/>
</dbReference>
<dbReference type="InterPro" id="IPR042283">
    <property type="entry name" value="GpdQ_catalytic"/>
</dbReference>
<dbReference type="CDD" id="cd07402">
    <property type="entry name" value="MPP_GpdQ"/>
    <property type="match status" value="1"/>
</dbReference>
<gene>
    <name evidence="6" type="ORF">JY651_33245</name>
</gene>
<evidence type="ECO:0000256" key="1">
    <source>
        <dbReference type="ARBA" id="ARBA00022723"/>
    </source>
</evidence>
<proteinExistence type="inferred from homology"/>
<dbReference type="RefSeq" id="WP_206721694.1">
    <property type="nucleotide sequence ID" value="NZ_CP071090.1"/>
</dbReference>
<accession>A0ABX7NNV9</accession>
<dbReference type="Gene3D" id="3.60.21.40">
    <property type="entry name" value="GpdQ, catalytic alpha/beta sandwich domain"/>
    <property type="match status" value="1"/>
</dbReference>
<keyword evidence="1" id="KW-0479">Metal-binding</keyword>
<comment type="similarity">
    <text evidence="4">Belongs to the cyclic nucleotide phosphodiesterase class-III family.</text>
</comment>
<dbReference type="SUPFAM" id="SSF56300">
    <property type="entry name" value="Metallo-dependent phosphatases"/>
    <property type="match status" value="1"/>
</dbReference>
<dbReference type="InterPro" id="IPR029052">
    <property type="entry name" value="Metallo-depent_PP-like"/>
</dbReference>
<evidence type="ECO:0000256" key="4">
    <source>
        <dbReference type="ARBA" id="ARBA00025742"/>
    </source>
</evidence>
<evidence type="ECO:0000313" key="7">
    <source>
        <dbReference type="Proteomes" id="UP000662747"/>
    </source>
</evidence>
<dbReference type="InterPro" id="IPR004843">
    <property type="entry name" value="Calcineurin-like_PHP"/>
</dbReference>
<dbReference type="Gene3D" id="3.30.750.180">
    <property type="entry name" value="GpdQ, beta-strand dimerisation domain"/>
    <property type="match status" value="1"/>
</dbReference>
<dbReference type="Pfam" id="PF00149">
    <property type="entry name" value="Metallophos"/>
    <property type="match status" value="1"/>
</dbReference>
<dbReference type="PANTHER" id="PTHR42988">
    <property type="entry name" value="PHOSPHOHYDROLASE"/>
    <property type="match status" value="1"/>
</dbReference>
<reference evidence="6 7" key="1">
    <citation type="submission" date="2021-02" db="EMBL/GenBank/DDBJ databases">
        <title>De Novo genome assembly of isolated myxobacteria.</title>
        <authorList>
            <person name="Stevens D.C."/>
        </authorList>
    </citation>
    <scope>NUCLEOTIDE SEQUENCE [LARGE SCALE GENOMIC DNA]</scope>
    <source>
        <strain evidence="7">SCPEA02</strain>
    </source>
</reference>
<dbReference type="InterPro" id="IPR050884">
    <property type="entry name" value="CNP_phosphodiesterase-III"/>
</dbReference>
<evidence type="ECO:0000313" key="6">
    <source>
        <dbReference type="EMBL" id="QSQ20113.1"/>
    </source>
</evidence>
<keyword evidence="3" id="KW-0408">Iron</keyword>
<evidence type="ECO:0000259" key="5">
    <source>
        <dbReference type="Pfam" id="PF00149"/>
    </source>
</evidence>
<feature type="domain" description="Calcineurin-like phosphoesterase" evidence="5">
    <location>
        <begin position="2"/>
        <end position="197"/>
    </location>
</feature>
<evidence type="ECO:0000256" key="3">
    <source>
        <dbReference type="ARBA" id="ARBA00023004"/>
    </source>
</evidence>
<dbReference type="PANTHER" id="PTHR42988:SF2">
    <property type="entry name" value="CYCLIC NUCLEOTIDE PHOSPHODIESTERASE CBUA0032-RELATED"/>
    <property type="match status" value="1"/>
</dbReference>
<dbReference type="EMBL" id="CP071090">
    <property type="protein sequence ID" value="QSQ20113.1"/>
    <property type="molecule type" value="Genomic_DNA"/>
</dbReference>
<name>A0ABX7NNV9_9BACT</name>
<sequence>MLLAQISDLHIGASGSEIERSSGSSGFLERAVRHLCHLEPRPDVVLCTGDLVHDGHPEEYARLAALLKPLPMPWFVIPGNHDDREHLRAAFGHLGYLPASGFLHYVVDRGPLRLIGLDTHVPGKPGGLLCTERLAWLDARLAEAPRKPTLVFMHHPPFRTGIHQMDAMGLEGADGLATVIGRHPQVERVLCGHLHRPIVKRFAGTVASTCPSTMLQVELDLGVPGRLSVLPEPPACQLHLWSEEAGLVSHLSYIDDFRRKA</sequence>
<keyword evidence="7" id="KW-1185">Reference proteome</keyword>
<organism evidence="6 7">
    <name type="scientific">Pyxidicoccus parkwayensis</name>
    <dbReference type="NCBI Taxonomy" id="2813578"/>
    <lineage>
        <taxon>Bacteria</taxon>
        <taxon>Pseudomonadati</taxon>
        <taxon>Myxococcota</taxon>
        <taxon>Myxococcia</taxon>
        <taxon>Myxococcales</taxon>
        <taxon>Cystobacterineae</taxon>
        <taxon>Myxococcaceae</taxon>
        <taxon>Pyxidicoccus</taxon>
    </lineage>
</organism>
<dbReference type="InterPro" id="IPR042281">
    <property type="entry name" value="GpdQ_beta-strand"/>
</dbReference>
<dbReference type="InterPro" id="IPR026575">
    <property type="entry name" value="GpdQ/CpdA-like"/>
</dbReference>